<dbReference type="PANTHER" id="PTHR36118:SF1">
    <property type="entry name" value="ION-TRANSLOCATING OXIDOREDUCTASE COMPLEX SUBUNIT G"/>
    <property type="match status" value="1"/>
</dbReference>
<keyword evidence="2 6" id="KW-0597">Phosphoprotein</keyword>
<evidence type="ECO:0000256" key="7">
    <source>
        <dbReference type="SAM" id="Phobius"/>
    </source>
</evidence>
<reference evidence="9 10" key="1">
    <citation type="submission" date="2020-06" db="EMBL/GenBank/DDBJ databases">
        <title>Draft genome of Uliginosibacterium sp. IMCC34675.</title>
        <authorList>
            <person name="Song J."/>
        </authorList>
    </citation>
    <scope>NUCLEOTIDE SEQUENCE [LARGE SCALE GENOMIC DNA]</scope>
    <source>
        <strain evidence="9 10">IMCC34675</strain>
    </source>
</reference>
<keyword evidence="4 6" id="KW-0288">FMN</keyword>
<organism evidence="9 10">
    <name type="scientific">Uliginosibacterium aquaticum</name>
    <dbReference type="NCBI Taxonomy" id="2731212"/>
    <lineage>
        <taxon>Bacteria</taxon>
        <taxon>Pseudomonadati</taxon>
        <taxon>Pseudomonadota</taxon>
        <taxon>Betaproteobacteria</taxon>
        <taxon>Rhodocyclales</taxon>
        <taxon>Zoogloeaceae</taxon>
        <taxon>Uliginosibacterium</taxon>
    </lineage>
</organism>
<dbReference type="NCBIfam" id="TIGR01947">
    <property type="entry name" value="rnfG"/>
    <property type="match status" value="1"/>
</dbReference>
<evidence type="ECO:0000256" key="2">
    <source>
        <dbReference type="ARBA" id="ARBA00022553"/>
    </source>
</evidence>
<comment type="function">
    <text evidence="6">Part of a membrane-bound complex that couples electron transfer with translocation of ions across the membrane.</text>
</comment>
<feature type="transmembrane region" description="Helical" evidence="7">
    <location>
        <begin position="12"/>
        <end position="36"/>
    </location>
</feature>
<dbReference type="RefSeq" id="WP_170021216.1">
    <property type="nucleotide sequence ID" value="NZ_JABCSC020000001.1"/>
</dbReference>
<feature type="domain" description="FMN-binding" evidence="8">
    <location>
        <begin position="102"/>
        <end position="194"/>
    </location>
</feature>
<sequence>MQLTLENLRERIPYHGALLGFFTLMTSAALIGANLVTLPAIEQAARDDLKVSLLQVLPEGLADNDLLADTLSVVDQGVSRTVYRGRKAGAFSAAVFDYSARGYAGEIKVLIGVDAAGTVMGVRVLKHAETPGLGDKIEVAKADWIRSFEKKSLENLSLPRWAVKKDGGEFDQFAGATITPRAVVKAVKEGLQFYAAHRAEISGEAK</sequence>
<keyword evidence="6" id="KW-1278">Translocase</keyword>
<keyword evidence="1 6" id="KW-0813">Transport</keyword>
<dbReference type="NCBIfam" id="NF002519">
    <property type="entry name" value="PRK01908.1"/>
    <property type="match status" value="1"/>
</dbReference>
<dbReference type="Proteomes" id="UP000778523">
    <property type="component" value="Unassembled WGS sequence"/>
</dbReference>
<evidence type="ECO:0000256" key="1">
    <source>
        <dbReference type="ARBA" id="ARBA00022448"/>
    </source>
</evidence>
<proteinExistence type="inferred from homology"/>
<evidence type="ECO:0000259" key="8">
    <source>
        <dbReference type="SMART" id="SM00900"/>
    </source>
</evidence>
<dbReference type="PANTHER" id="PTHR36118">
    <property type="entry name" value="ION-TRANSLOCATING OXIDOREDUCTASE COMPLEX SUBUNIT G"/>
    <property type="match status" value="1"/>
</dbReference>
<accession>A0ABX2IE18</accession>
<dbReference type="EC" id="7.-.-.-" evidence="6"/>
<keyword evidence="10" id="KW-1185">Reference proteome</keyword>
<feature type="modified residue" description="FMN phosphoryl threonine" evidence="6">
    <location>
        <position position="177"/>
    </location>
</feature>
<name>A0ABX2IE18_9RHOO</name>
<gene>
    <name evidence="9" type="primary">rsxG</name>
    <name evidence="6" type="synonym">rnfG</name>
    <name evidence="9" type="ORF">HJ583_007010</name>
</gene>
<keyword evidence="6" id="KW-1003">Cell membrane</keyword>
<keyword evidence="6 7" id="KW-0472">Membrane</keyword>
<evidence type="ECO:0000313" key="10">
    <source>
        <dbReference type="Proteomes" id="UP000778523"/>
    </source>
</evidence>
<evidence type="ECO:0000313" key="9">
    <source>
        <dbReference type="EMBL" id="NSL54768.1"/>
    </source>
</evidence>
<comment type="subunit">
    <text evidence="6">The complex is composed of six subunits: RnfA, RnfB, RnfC, RnfD, RnfE and RnfG.</text>
</comment>
<dbReference type="HAMAP" id="MF_00479">
    <property type="entry name" value="RsxG_RnfG"/>
    <property type="match status" value="1"/>
</dbReference>
<keyword evidence="6 7" id="KW-1133">Transmembrane helix</keyword>
<evidence type="ECO:0000256" key="5">
    <source>
        <dbReference type="ARBA" id="ARBA00022982"/>
    </source>
</evidence>
<keyword evidence="6 7" id="KW-0812">Transmembrane</keyword>
<evidence type="ECO:0000256" key="4">
    <source>
        <dbReference type="ARBA" id="ARBA00022643"/>
    </source>
</evidence>
<dbReference type="SMART" id="SM00900">
    <property type="entry name" value="FMN_bind"/>
    <property type="match status" value="1"/>
</dbReference>
<dbReference type="EMBL" id="JABCSC020000001">
    <property type="protein sequence ID" value="NSL54768.1"/>
    <property type="molecule type" value="Genomic_DNA"/>
</dbReference>
<comment type="cofactor">
    <cofactor evidence="6">
        <name>FMN</name>
        <dbReference type="ChEBI" id="CHEBI:58210"/>
    </cofactor>
</comment>
<keyword evidence="5 6" id="KW-0249">Electron transport</keyword>
<dbReference type="PIRSF" id="PIRSF006091">
    <property type="entry name" value="E_trnsport_RnfG"/>
    <property type="match status" value="1"/>
</dbReference>
<dbReference type="InterPro" id="IPR010209">
    <property type="entry name" value="Ion_transpt_RnfG/RsxG"/>
</dbReference>
<comment type="subcellular location">
    <subcellularLocation>
        <location evidence="6">Cell inner membrane</location>
        <topology evidence="6">Single-pass membrane protein</topology>
    </subcellularLocation>
</comment>
<keyword evidence="6" id="KW-0997">Cell inner membrane</keyword>
<evidence type="ECO:0000256" key="6">
    <source>
        <dbReference type="HAMAP-Rule" id="MF_00479"/>
    </source>
</evidence>
<dbReference type="Pfam" id="PF04205">
    <property type="entry name" value="FMN_bind"/>
    <property type="match status" value="1"/>
</dbReference>
<protein>
    <recommendedName>
        <fullName evidence="6">Ion-translocating oxidoreductase complex subunit G</fullName>
        <ecNumber evidence="6">7.-.-.-</ecNumber>
    </recommendedName>
    <alternativeName>
        <fullName evidence="6">Rnf electron transport complex subunit G</fullName>
    </alternativeName>
</protein>
<evidence type="ECO:0000256" key="3">
    <source>
        <dbReference type="ARBA" id="ARBA00022630"/>
    </source>
</evidence>
<dbReference type="InterPro" id="IPR007329">
    <property type="entry name" value="FMN-bd"/>
</dbReference>
<keyword evidence="3 6" id="KW-0285">Flavoprotein</keyword>
<comment type="caution">
    <text evidence="9">The sequence shown here is derived from an EMBL/GenBank/DDBJ whole genome shotgun (WGS) entry which is preliminary data.</text>
</comment>
<comment type="similarity">
    <text evidence="6">Belongs to the RnfG family.</text>
</comment>